<evidence type="ECO:0000313" key="3">
    <source>
        <dbReference type="EMBL" id="KAA9333540.1"/>
    </source>
</evidence>
<evidence type="ECO:0000313" key="4">
    <source>
        <dbReference type="Proteomes" id="UP000326570"/>
    </source>
</evidence>
<keyword evidence="2 3" id="KW-0808">Transferase</keyword>
<dbReference type="Pfam" id="PF01075">
    <property type="entry name" value="Glyco_transf_9"/>
    <property type="match status" value="1"/>
</dbReference>
<dbReference type="GO" id="GO:0005829">
    <property type="term" value="C:cytosol"/>
    <property type="evidence" value="ECO:0007669"/>
    <property type="project" value="TreeGrafter"/>
</dbReference>
<dbReference type="InterPro" id="IPR051199">
    <property type="entry name" value="LPS_LOS_Heptosyltrfase"/>
</dbReference>
<dbReference type="GO" id="GO:0008713">
    <property type="term" value="F:ADP-heptose-lipopolysaccharide heptosyltransferase activity"/>
    <property type="evidence" value="ECO:0007669"/>
    <property type="project" value="TreeGrafter"/>
</dbReference>
<dbReference type="SUPFAM" id="SSF53756">
    <property type="entry name" value="UDP-Glycosyltransferase/glycogen phosphorylase"/>
    <property type="match status" value="1"/>
</dbReference>
<accession>A0A5N1IU47</accession>
<dbReference type="EMBL" id="VTWT01000005">
    <property type="protein sequence ID" value="KAA9333540.1"/>
    <property type="molecule type" value="Genomic_DNA"/>
</dbReference>
<proteinExistence type="predicted"/>
<keyword evidence="4" id="KW-1185">Reference proteome</keyword>
<organism evidence="3 4">
    <name type="scientific">Adhaeribacter soli</name>
    <dbReference type="NCBI Taxonomy" id="2607655"/>
    <lineage>
        <taxon>Bacteria</taxon>
        <taxon>Pseudomonadati</taxon>
        <taxon>Bacteroidota</taxon>
        <taxon>Cytophagia</taxon>
        <taxon>Cytophagales</taxon>
        <taxon>Hymenobacteraceae</taxon>
        <taxon>Adhaeribacter</taxon>
    </lineage>
</organism>
<keyword evidence="1" id="KW-0328">Glycosyltransferase</keyword>
<evidence type="ECO:0000256" key="2">
    <source>
        <dbReference type="ARBA" id="ARBA00022679"/>
    </source>
</evidence>
<dbReference type="InterPro" id="IPR002201">
    <property type="entry name" value="Glyco_trans_9"/>
</dbReference>
<comment type="caution">
    <text evidence="3">The sequence shown here is derived from an EMBL/GenBank/DDBJ whole genome shotgun (WGS) entry which is preliminary data.</text>
</comment>
<sequence>MYKVLVLRFSSIGDIVLTTPVVRALKRQLGNAKVHYCTKQGFRSIVENNPYIDKTHYLGESLNDLIAELKKERFDYVVDLHNNLRTRIIRTRLGRPSGTFDKLNIQKWLLVNLKYNAMPDLHIVDRYFGATDKLRLGIKNDGQGLDYFIPEQDEVALNSLPETHRNGYYGMAIGAQHYTKRLPVEKLIELCEKINAPIILLGGKEDHETGELIAKHFQNPNNEQRTTNNEIPTTNNQQPTTIYNACGKYNLNQSASLVKQCKALFTHDTGLMHIGAAFKKKIYSIWGNTVPAFGMYPYKTDFEVFEVKGLNCRPCSKIGYSKCPRGHFKCMREQKFDFELPA</sequence>
<name>A0A5N1IU47_9BACT</name>
<dbReference type="PANTHER" id="PTHR30160">
    <property type="entry name" value="TETRAACYLDISACCHARIDE 4'-KINASE-RELATED"/>
    <property type="match status" value="1"/>
</dbReference>
<gene>
    <name evidence="3" type="ORF">F0P94_09785</name>
</gene>
<dbReference type="CDD" id="cd03789">
    <property type="entry name" value="GT9_LPS_heptosyltransferase"/>
    <property type="match status" value="1"/>
</dbReference>
<dbReference type="PANTHER" id="PTHR30160:SF1">
    <property type="entry name" value="LIPOPOLYSACCHARIDE 1,2-N-ACETYLGLUCOSAMINETRANSFERASE-RELATED"/>
    <property type="match status" value="1"/>
</dbReference>
<dbReference type="GO" id="GO:0009244">
    <property type="term" value="P:lipopolysaccharide core region biosynthetic process"/>
    <property type="evidence" value="ECO:0007669"/>
    <property type="project" value="TreeGrafter"/>
</dbReference>
<reference evidence="3 4" key="1">
    <citation type="submission" date="2019-09" db="EMBL/GenBank/DDBJ databases">
        <title>Genome sequence of Adhaeribacter sp. M2.</title>
        <authorList>
            <person name="Srinivasan S."/>
        </authorList>
    </citation>
    <scope>NUCLEOTIDE SEQUENCE [LARGE SCALE GENOMIC DNA]</scope>
    <source>
        <strain evidence="3 4">M2</strain>
    </source>
</reference>
<dbReference type="Proteomes" id="UP000326570">
    <property type="component" value="Unassembled WGS sequence"/>
</dbReference>
<protein>
    <submittedName>
        <fullName evidence="3">Glycosyltransferase family 9 protein</fullName>
    </submittedName>
</protein>
<dbReference type="AlphaFoldDB" id="A0A5N1IU47"/>
<dbReference type="RefSeq" id="WP_150903708.1">
    <property type="nucleotide sequence ID" value="NZ_VTWT01000005.1"/>
</dbReference>
<dbReference type="Gene3D" id="3.40.50.2000">
    <property type="entry name" value="Glycogen Phosphorylase B"/>
    <property type="match status" value="2"/>
</dbReference>
<evidence type="ECO:0000256" key="1">
    <source>
        <dbReference type="ARBA" id="ARBA00022676"/>
    </source>
</evidence>